<evidence type="ECO:0000256" key="3">
    <source>
        <dbReference type="ARBA" id="ARBA00022723"/>
    </source>
</evidence>
<dbReference type="SUPFAM" id="SSF52540">
    <property type="entry name" value="P-loop containing nucleoside triphosphate hydrolases"/>
    <property type="match status" value="1"/>
</dbReference>
<comment type="function">
    <text evidence="9">Binds and transfers iron-sulfur (Fe-S) clusters to target apoproteins. Can hydrolyze ATP.</text>
</comment>
<dbReference type="PANTHER" id="PTHR42961:SF2">
    <property type="entry name" value="IRON-SULFUR PROTEIN NUBPL"/>
    <property type="match status" value="1"/>
</dbReference>
<dbReference type="RefSeq" id="WP_011637701.1">
    <property type="nucleotide sequence ID" value="NZ_JBBMQR010000012.1"/>
</dbReference>
<evidence type="ECO:0000256" key="4">
    <source>
        <dbReference type="ARBA" id="ARBA00022741"/>
    </source>
</evidence>
<name>A0A119D0Q1_SHEFR</name>
<dbReference type="GO" id="GO:0140663">
    <property type="term" value="F:ATP-dependent FeS chaperone activity"/>
    <property type="evidence" value="ECO:0007669"/>
    <property type="project" value="InterPro"/>
</dbReference>
<reference evidence="11 12" key="1">
    <citation type="submission" date="2016-01" db="EMBL/GenBank/DDBJ databases">
        <title>Draft genome of the antarctic isolate Shewanella frigidimarina Ag06-30.</title>
        <authorList>
            <person name="Parmeciano Di Noto G."/>
            <person name="Vazquez S."/>
            <person name="Mac Cormack W."/>
            <person name="Iriarte A."/>
            <person name="Quiroga C."/>
        </authorList>
    </citation>
    <scope>NUCLEOTIDE SEQUENCE [LARGE SCALE GENOMIC DNA]</scope>
    <source>
        <strain evidence="11 12">Ag06-30</strain>
    </source>
</reference>
<dbReference type="InterPro" id="IPR002744">
    <property type="entry name" value="MIP18-like"/>
</dbReference>
<dbReference type="HAMAP" id="MF_02040">
    <property type="entry name" value="Mrp_NBP35"/>
    <property type="match status" value="1"/>
</dbReference>
<keyword evidence="4 9" id="KW-0547">Nucleotide-binding</keyword>
<gene>
    <name evidence="11" type="ORF">AWJ07_01600</name>
</gene>
<organism evidence="11">
    <name type="scientific">Shewanella frigidimarina</name>
    <dbReference type="NCBI Taxonomy" id="56812"/>
    <lineage>
        <taxon>Bacteria</taxon>
        <taxon>Pseudomonadati</taxon>
        <taxon>Pseudomonadota</taxon>
        <taxon>Gammaproteobacteria</taxon>
        <taxon>Alteromonadales</taxon>
        <taxon>Shewanellaceae</taxon>
        <taxon>Shewanella</taxon>
    </lineage>
</organism>
<comment type="similarity">
    <text evidence="2">In the C-terminal section; belongs to the Mrp/NBP35 ATP-binding proteins family.</text>
</comment>
<dbReference type="PROSITE" id="PS01215">
    <property type="entry name" value="MRP"/>
    <property type="match status" value="1"/>
</dbReference>
<dbReference type="InterPro" id="IPR019591">
    <property type="entry name" value="Mrp/NBP35_ATP-bd"/>
</dbReference>
<dbReference type="InterPro" id="IPR034904">
    <property type="entry name" value="FSCA_dom_sf"/>
</dbReference>
<comment type="subunit">
    <text evidence="9">Homodimer.</text>
</comment>
<keyword evidence="9" id="KW-0378">Hydrolase</keyword>
<feature type="domain" description="MIP18 family-like" evidence="10">
    <location>
        <begin position="18"/>
        <end position="85"/>
    </location>
</feature>
<dbReference type="InterPro" id="IPR044304">
    <property type="entry name" value="NUBPL-like"/>
</dbReference>
<dbReference type="InterPro" id="IPR027417">
    <property type="entry name" value="P-loop_NTPase"/>
</dbReference>
<dbReference type="NCBIfam" id="NF008669">
    <property type="entry name" value="PRK11670.1"/>
    <property type="match status" value="1"/>
</dbReference>
<dbReference type="GO" id="GO:0046872">
    <property type="term" value="F:metal ion binding"/>
    <property type="evidence" value="ECO:0007669"/>
    <property type="project" value="UniProtKB-KW"/>
</dbReference>
<keyword evidence="3 9" id="KW-0479">Metal-binding</keyword>
<dbReference type="InterPro" id="IPR000808">
    <property type="entry name" value="Mrp-like_CS"/>
</dbReference>
<dbReference type="Gene3D" id="3.40.50.300">
    <property type="entry name" value="P-loop containing nucleotide triphosphate hydrolases"/>
    <property type="match status" value="1"/>
</dbReference>
<dbReference type="PANTHER" id="PTHR42961">
    <property type="entry name" value="IRON-SULFUR PROTEIN NUBPL"/>
    <property type="match status" value="1"/>
</dbReference>
<dbReference type="GO" id="GO:0016887">
    <property type="term" value="F:ATP hydrolysis activity"/>
    <property type="evidence" value="ECO:0007669"/>
    <property type="project" value="UniProtKB-UniRule"/>
</dbReference>
<dbReference type="GO" id="GO:0005524">
    <property type="term" value="F:ATP binding"/>
    <property type="evidence" value="ECO:0007669"/>
    <property type="project" value="UniProtKB-UniRule"/>
</dbReference>
<proteinExistence type="inferred from homology"/>
<dbReference type="EMBL" id="LRDC01000001">
    <property type="protein sequence ID" value="KVX03294.1"/>
    <property type="molecule type" value="Genomic_DNA"/>
</dbReference>
<keyword evidence="5 9" id="KW-0067">ATP-binding</keyword>
<evidence type="ECO:0000256" key="6">
    <source>
        <dbReference type="ARBA" id="ARBA00023004"/>
    </source>
</evidence>
<protein>
    <recommendedName>
        <fullName evidence="9">Iron-sulfur cluster carrier protein</fullName>
    </recommendedName>
</protein>
<dbReference type="Pfam" id="PF10609">
    <property type="entry name" value="ParA"/>
    <property type="match status" value="1"/>
</dbReference>
<dbReference type="Pfam" id="PF01883">
    <property type="entry name" value="FeS_assembly_P"/>
    <property type="match status" value="1"/>
</dbReference>
<dbReference type="GO" id="GO:0016226">
    <property type="term" value="P:iron-sulfur cluster assembly"/>
    <property type="evidence" value="ECO:0007669"/>
    <property type="project" value="InterPro"/>
</dbReference>
<feature type="binding site" evidence="9">
    <location>
        <begin position="116"/>
        <end position="123"/>
    </location>
    <ligand>
        <name>ATP</name>
        <dbReference type="ChEBI" id="CHEBI:30616"/>
    </ligand>
</feature>
<dbReference type="GO" id="GO:0051539">
    <property type="term" value="F:4 iron, 4 sulfur cluster binding"/>
    <property type="evidence" value="ECO:0007669"/>
    <property type="project" value="TreeGrafter"/>
</dbReference>
<comment type="similarity">
    <text evidence="1">In the N-terminal section; belongs to the MIP18 family.</text>
</comment>
<dbReference type="AlphaFoldDB" id="A0A119D0Q1"/>
<dbReference type="GO" id="GO:0005829">
    <property type="term" value="C:cytosol"/>
    <property type="evidence" value="ECO:0007669"/>
    <property type="project" value="TreeGrafter"/>
</dbReference>
<dbReference type="Proteomes" id="UP000055702">
    <property type="component" value="Unassembled WGS sequence"/>
</dbReference>
<keyword evidence="6 9" id="KW-0408">Iron</keyword>
<keyword evidence="7 9" id="KW-0411">Iron-sulfur</keyword>
<evidence type="ECO:0000313" key="11">
    <source>
        <dbReference type="EMBL" id="KVX03294.1"/>
    </source>
</evidence>
<evidence type="ECO:0000256" key="5">
    <source>
        <dbReference type="ARBA" id="ARBA00022840"/>
    </source>
</evidence>
<sequence>MVNTHTNYQLSDELLSPVLDILEAFEDPYLHKGLVSAGCVTALSIEGKRLQLGLVYPYPCMTQYRDTVMAITNKLAVLDAIDEVECEIDFQPRVYSALPAIAPIPNVKQVIAVASGKGGVGKSTTAVNLALALKAEGAEVGILDADIYGPSIPLMLGIPNFRPQSPDGKHMTPALVHGISAQSIGFMLSGDEAAVWRGPMAAGALAQLLNETQWPELDYLIIDMPPGTGDIQLTLSQKVPVSGAVIVTTPQDIALADAKKGITMFNKVNIPVLGIIENMSFHLCPECGHKEHPFGTHGGSQIAERYNVPLLGSLPLHINIRESMDNGTPSVMSEPESEVSGIYREIARKLGAELALQQVQSTVKISISEDE</sequence>
<evidence type="ECO:0000256" key="9">
    <source>
        <dbReference type="HAMAP-Rule" id="MF_02040"/>
    </source>
</evidence>
<evidence type="ECO:0000256" key="8">
    <source>
        <dbReference type="ARBA" id="ARBA00024036"/>
    </source>
</evidence>
<comment type="caution">
    <text evidence="11">The sequence shown here is derived from an EMBL/GenBank/DDBJ whole genome shotgun (WGS) entry which is preliminary data.</text>
</comment>
<evidence type="ECO:0000256" key="7">
    <source>
        <dbReference type="ARBA" id="ARBA00023014"/>
    </source>
</evidence>
<evidence type="ECO:0000256" key="1">
    <source>
        <dbReference type="ARBA" id="ARBA00007352"/>
    </source>
</evidence>
<comment type="similarity">
    <text evidence="8 9">Belongs to the Mrp/NBP35 ATP-binding proteins family.</text>
</comment>
<dbReference type="InterPro" id="IPR033756">
    <property type="entry name" value="YlxH/NBP35"/>
</dbReference>
<dbReference type="FunFam" id="3.40.50.300:FF:000418">
    <property type="entry name" value="Iron-sulfur cluster carrier protein"/>
    <property type="match status" value="1"/>
</dbReference>
<dbReference type="GeneID" id="41837616"/>
<accession>A0A119D0Q1</accession>
<dbReference type="CDD" id="cd02037">
    <property type="entry name" value="Mrp_NBP35"/>
    <property type="match status" value="1"/>
</dbReference>
<dbReference type="SUPFAM" id="SSF117916">
    <property type="entry name" value="Fe-S cluster assembly (FSCA) domain-like"/>
    <property type="match status" value="1"/>
</dbReference>
<evidence type="ECO:0000256" key="2">
    <source>
        <dbReference type="ARBA" id="ARBA00008205"/>
    </source>
</evidence>
<evidence type="ECO:0000259" key="10">
    <source>
        <dbReference type="Pfam" id="PF01883"/>
    </source>
</evidence>
<evidence type="ECO:0000313" key="12">
    <source>
        <dbReference type="Proteomes" id="UP000055702"/>
    </source>
</evidence>
<dbReference type="OMA" id="VSGCPMR"/>